<gene>
    <name evidence="14" type="primary">ddl</name>
    <name evidence="19" type="ORF">DK869_02875</name>
</gene>
<comment type="cofactor">
    <cofactor evidence="16">
        <name>Mg(2+)</name>
        <dbReference type="ChEBI" id="CHEBI:18420"/>
    </cofactor>
    <cofactor evidence="16">
        <name>Mn(2+)</name>
        <dbReference type="ChEBI" id="CHEBI:29035"/>
    </cofactor>
    <text evidence="16">Binds 2 magnesium or manganese ions per subunit.</text>
</comment>
<dbReference type="InterPro" id="IPR011095">
    <property type="entry name" value="Dala_Dala_lig_C"/>
</dbReference>
<evidence type="ECO:0000256" key="8">
    <source>
        <dbReference type="ARBA" id="ARBA00022741"/>
    </source>
</evidence>
<dbReference type="InterPro" id="IPR000291">
    <property type="entry name" value="D-Ala_lig_Van_CS"/>
</dbReference>
<evidence type="ECO:0000256" key="11">
    <source>
        <dbReference type="ARBA" id="ARBA00022984"/>
    </source>
</evidence>
<feature type="active site" evidence="15">
    <location>
        <position position="289"/>
    </location>
</feature>
<name>A0A318N2U4_9PROT</name>
<keyword evidence="10 14" id="KW-0133">Cell shape</keyword>
<dbReference type="GO" id="GO:0008716">
    <property type="term" value="F:D-alanine-D-alanine ligase activity"/>
    <property type="evidence" value="ECO:0007669"/>
    <property type="project" value="UniProtKB-UniRule"/>
</dbReference>
<dbReference type="GeneID" id="83703418"/>
<evidence type="ECO:0000256" key="16">
    <source>
        <dbReference type="PIRSR" id="PIRSR039102-3"/>
    </source>
</evidence>
<dbReference type="OrthoDB" id="9813261at2"/>
<evidence type="ECO:0000256" key="2">
    <source>
        <dbReference type="ARBA" id="ARBA00003921"/>
    </source>
</evidence>
<feature type="active site" evidence="15">
    <location>
        <position position="16"/>
    </location>
</feature>
<dbReference type="Pfam" id="PF07478">
    <property type="entry name" value="Dala_Dala_lig_C"/>
    <property type="match status" value="1"/>
</dbReference>
<dbReference type="NCBIfam" id="NF002378">
    <property type="entry name" value="PRK01372.1"/>
    <property type="match status" value="1"/>
</dbReference>
<feature type="binding site" evidence="16">
    <location>
        <position position="278"/>
    </location>
    <ligand>
        <name>Mg(2+)</name>
        <dbReference type="ChEBI" id="CHEBI:18420"/>
        <label>2</label>
    </ligand>
</feature>
<keyword evidence="11 14" id="KW-0573">Peptidoglycan synthesis</keyword>
<dbReference type="GO" id="GO:0009252">
    <property type="term" value="P:peptidoglycan biosynthetic process"/>
    <property type="evidence" value="ECO:0007669"/>
    <property type="project" value="UniProtKB-UniRule"/>
</dbReference>
<evidence type="ECO:0000256" key="9">
    <source>
        <dbReference type="ARBA" id="ARBA00022840"/>
    </source>
</evidence>
<dbReference type="RefSeq" id="WP_110438471.1">
    <property type="nucleotide sequence ID" value="NZ_CP033087.1"/>
</dbReference>
<dbReference type="PIRSF" id="PIRSF039102">
    <property type="entry name" value="Ddl/VanB"/>
    <property type="match status" value="1"/>
</dbReference>
<dbReference type="SUPFAM" id="SSF56059">
    <property type="entry name" value="Glutathione synthetase ATP-binding domain-like"/>
    <property type="match status" value="1"/>
</dbReference>
<keyword evidence="20" id="KW-1185">Reference proteome</keyword>
<dbReference type="PROSITE" id="PS00843">
    <property type="entry name" value="DALA_DALA_LIGASE_1"/>
    <property type="match status" value="1"/>
</dbReference>
<evidence type="ECO:0000256" key="6">
    <source>
        <dbReference type="ARBA" id="ARBA00022490"/>
    </source>
</evidence>
<keyword evidence="16" id="KW-0464">Manganese</keyword>
<dbReference type="InterPro" id="IPR011761">
    <property type="entry name" value="ATP-grasp"/>
</dbReference>
<dbReference type="Proteomes" id="UP000247565">
    <property type="component" value="Unassembled WGS sequence"/>
</dbReference>
<dbReference type="Pfam" id="PF01820">
    <property type="entry name" value="Dala_Dala_lig_N"/>
    <property type="match status" value="1"/>
</dbReference>
<evidence type="ECO:0000256" key="7">
    <source>
        <dbReference type="ARBA" id="ARBA00022598"/>
    </source>
</evidence>
<evidence type="ECO:0000256" key="10">
    <source>
        <dbReference type="ARBA" id="ARBA00022960"/>
    </source>
</evidence>
<comment type="catalytic activity">
    <reaction evidence="13 14">
        <text>2 D-alanine + ATP = D-alanyl-D-alanine + ADP + phosphate + H(+)</text>
        <dbReference type="Rhea" id="RHEA:11224"/>
        <dbReference type="ChEBI" id="CHEBI:15378"/>
        <dbReference type="ChEBI" id="CHEBI:30616"/>
        <dbReference type="ChEBI" id="CHEBI:43474"/>
        <dbReference type="ChEBI" id="CHEBI:57416"/>
        <dbReference type="ChEBI" id="CHEBI:57822"/>
        <dbReference type="ChEBI" id="CHEBI:456216"/>
        <dbReference type="EC" id="6.3.2.4"/>
    </reaction>
</comment>
<keyword evidence="7 14" id="KW-0436">Ligase</keyword>
<evidence type="ECO:0000256" key="1">
    <source>
        <dbReference type="ARBA" id="ARBA00001936"/>
    </source>
</evidence>
<evidence type="ECO:0000256" key="17">
    <source>
        <dbReference type="PROSITE-ProRule" id="PRU00409"/>
    </source>
</evidence>
<evidence type="ECO:0000256" key="15">
    <source>
        <dbReference type="PIRSR" id="PIRSR039102-1"/>
    </source>
</evidence>
<feature type="binding site" evidence="16">
    <location>
        <position position="278"/>
    </location>
    <ligand>
        <name>Mg(2+)</name>
        <dbReference type="ChEBI" id="CHEBI:18420"/>
        <label>1</label>
    </ligand>
</feature>
<proteinExistence type="inferred from homology"/>
<evidence type="ECO:0000259" key="18">
    <source>
        <dbReference type="PROSITE" id="PS50975"/>
    </source>
</evidence>
<dbReference type="HAMAP" id="MF_00047">
    <property type="entry name" value="Dala_Dala_lig"/>
    <property type="match status" value="1"/>
</dbReference>
<comment type="pathway">
    <text evidence="14">Cell wall biogenesis; peptidoglycan biosynthesis.</text>
</comment>
<keyword evidence="16" id="KW-0479">Metal-binding</keyword>
<comment type="function">
    <text evidence="2 14">Cell wall formation.</text>
</comment>
<feature type="active site" evidence="15">
    <location>
        <position position="145"/>
    </location>
</feature>
<evidence type="ECO:0000256" key="4">
    <source>
        <dbReference type="ARBA" id="ARBA00010871"/>
    </source>
</evidence>
<evidence type="ECO:0000313" key="19">
    <source>
        <dbReference type="EMBL" id="PXZ01953.1"/>
    </source>
</evidence>
<dbReference type="PANTHER" id="PTHR23132:SF23">
    <property type="entry name" value="D-ALANINE--D-ALANINE LIGASE B"/>
    <property type="match status" value="1"/>
</dbReference>
<keyword evidence="9 17" id="KW-0067">ATP-binding</keyword>
<dbReference type="EC" id="6.3.2.4" evidence="5 14"/>
<evidence type="ECO:0000256" key="3">
    <source>
        <dbReference type="ARBA" id="ARBA00004496"/>
    </source>
</evidence>
<dbReference type="GO" id="GO:0005524">
    <property type="term" value="F:ATP binding"/>
    <property type="evidence" value="ECO:0007669"/>
    <property type="project" value="UniProtKB-UniRule"/>
</dbReference>
<dbReference type="Gene3D" id="3.40.50.20">
    <property type="match status" value="1"/>
</dbReference>
<evidence type="ECO:0000256" key="5">
    <source>
        <dbReference type="ARBA" id="ARBA00012216"/>
    </source>
</evidence>
<dbReference type="UniPathway" id="UPA00219"/>
<dbReference type="AlphaFoldDB" id="A0A318N2U4"/>
<dbReference type="InterPro" id="IPR013815">
    <property type="entry name" value="ATP_grasp_subdomain_1"/>
</dbReference>
<keyword evidence="12 14" id="KW-0961">Cell wall biogenesis/degradation</keyword>
<dbReference type="PANTHER" id="PTHR23132">
    <property type="entry name" value="D-ALANINE--D-ALANINE LIGASE"/>
    <property type="match status" value="1"/>
</dbReference>
<dbReference type="Gene3D" id="3.30.470.20">
    <property type="entry name" value="ATP-grasp fold, B domain"/>
    <property type="match status" value="1"/>
</dbReference>
<feature type="binding site" evidence="16">
    <location>
        <position position="258"/>
    </location>
    <ligand>
        <name>Mg(2+)</name>
        <dbReference type="ChEBI" id="CHEBI:18420"/>
        <label>1</label>
    </ligand>
</feature>
<protein>
    <recommendedName>
        <fullName evidence="5 14">D-alanine--D-alanine ligase</fullName>
        <ecNumber evidence="5 14">6.3.2.4</ecNumber>
    </recommendedName>
    <alternativeName>
        <fullName evidence="14">D-Ala-D-Ala ligase</fullName>
    </alternativeName>
    <alternativeName>
        <fullName evidence="14">D-alanylalanine synthetase</fullName>
    </alternativeName>
</protein>
<reference evidence="19 20" key="1">
    <citation type="submission" date="2018-05" db="EMBL/GenBank/DDBJ databases">
        <title>Reference genomes for bee gut microbiota database.</title>
        <authorList>
            <person name="Ellegaard K.M."/>
        </authorList>
    </citation>
    <scope>NUCLEOTIDE SEQUENCE [LARGE SCALE GENOMIC DNA]</scope>
    <source>
        <strain evidence="19 20">ESL0284</strain>
    </source>
</reference>
<comment type="cofactor">
    <cofactor evidence="1">
        <name>Mn(2+)</name>
        <dbReference type="ChEBI" id="CHEBI:29035"/>
    </cofactor>
</comment>
<keyword evidence="16" id="KW-0460">Magnesium</keyword>
<dbReference type="GO" id="GO:0071555">
    <property type="term" value="P:cell wall organization"/>
    <property type="evidence" value="ECO:0007669"/>
    <property type="project" value="UniProtKB-KW"/>
</dbReference>
<sequence>MLAKRVTVLRGGLSSEREVSLASGENIIEALNTAGYEVTDLIANDNLNEIVNSLTKNRPDVVFNALHGNFGEDGAIQGVLEWLNIPYTHGNICSSAIAMNKKITRILLHEAGLPIAKGKSVPITLLDSGDPFPVPYVVKPIQEGSSVGVHIIQSNDASIRQKQREKIIKEWIFGQEALIEQFIPGKELTVCVLDDKALTVTDISSGTNIFYDYNAKYQAGQSTHTVPAVIHPQAFQTALDYAQKAHKILGCDSVSRTDFRYDNHNETQDQPGDLYILEVNTQPGMTKTSLLPEQAAFCGITYPELCSHLVEKAKCRT</sequence>
<dbReference type="PROSITE" id="PS50975">
    <property type="entry name" value="ATP_GRASP"/>
    <property type="match status" value="1"/>
</dbReference>
<organism evidence="19 20">
    <name type="scientific">Commensalibacter melissae</name>
    <dbReference type="NCBI Taxonomy" id="2070537"/>
    <lineage>
        <taxon>Bacteria</taxon>
        <taxon>Pseudomonadati</taxon>
        <taxon>Pseudomonadota</taxon>
        <taxon>Alphaproteobacteria</taxon>
        <taxon>Acetobacterales</taxon>
        <taxon>Acetobacteraceae</taxon>
    </lineage>
</organism>
<comment type="caution">
    <text evidence="19">The sequence shown here is derived from an EMBL/GenBank/DDBJ whole genome shotgun (WGS) entry which is preliminary data.</text>
</comment>
<keyword evidence="6 14" id="KW-0963">Cytoplasm</keyword>
<evidence type="ECO:0000256" key="13">
    <source>
        <dbReference type="ARBA" id="ARBA00047614"/>
    </source>
</evidence>
<dbReference type="GO" id="GO:0008360">
    <property type="term" value="P:regulation of cell shape"/>
    <property type="evidence" value="ECO:0007669"/>
    <property type="project" value="UniProtKB-KW"/>
</dbReference>
<evidence type="ECO:0000256" key="12">
    <source>
        <dbReference type="ARBA" id="ARBA00023316"/>
    </source>
</evidence>
<dbReference type="InterPro" id="IPR005905">
    <property type="entry name" value="D_ala_D_ala"/>
</dbReference>
<dbReference type="GO" id="GO:0005737">
    <property type="term" value="C:cytoplasm"/>
    <property type="evidence" value="ECO:0007669"/>
    <property type="project" value="UniProtKB-SubCell"/>
</dbReference>
<evidence type="ECO:0000313" key="20">
    <source>
        <dbReference type="Proteomes" id="UP000247565"/>
    </source>
</evidence>
<dbReference type="GO" id="GO:0046872">
    <property type="term" value="F:metal ion binding"/>
    <property type="evidence" value="ECO:0007669"/>
    <property type="project" value="UniProtKB-KW"/>
</dbReference>
<dbReference type="InterPro" id="IPR011127">
    <property type="entry name" value="Dala_Dala_lig_N"/>
</dbReference>
<dbReference type="NCBIfam" id="TIGR01205">
    <property type="entry name" value="D_ala_D_alaTIGR"/>
    <property type="match status" value="1"/>
</dbReference>
<feature type="binding site" evidence="16">
    <location>
        <position position="280"/>
    </location>
    <ligand>
        <name>Mg(2+)</name>
        <dbReference type="ChEBI" id="CHEBI:18420"/>
        <label>2</label>
    </ligand>
</feature>
<keyword evidence="8 17" id="KW-0547">Nucleotide-binding</keyword>
<dbReference type="InterPro" id="IPR016185">
    <property type="entry name" value="PreATP-grasp_dom_sf"/>
</dbReference>
<comment type="similarity">
    <text evidence="4 14">Belongs to the D-alanine--D-alanine ligase family.</text>
</comment>
<accession>A0A318N2U4</accession>
<dbReference type="EMBL" id="QGLT01000001">
    <property type="protein sequence ID" value="PXZ01953.1"/>
    <property type="molecule type" value="Genomic_DNA"/>
</dbReference>
<dbReference type="Gene3D" id="3.30.1490.20">
    <property type="entry name" value="ATP-grasp fold, A domain"/>
    <property type="match status" value="1"/>
</dbReference>
<dbReference type="SUPFAM" id="SSF52440">
    <property type="entry name" value="PreATP-grasp domain"/>
    <property type="match status" value="1"/>
</dbReference>
<evidence type="ECO:0000256" key="14">
    <source>
        <dbReference type="HAMAP-Rule" id="MF_00047"/>
    </source>
</evidence>
<comment type="subcellular location">
    <subcellularLocation>
        <location evidence="3 14">Cytoplasm</location>
    </subcellularLocation>
</comment>
<feature type="domain" description="ATP-grasp" evidence="18">
    <location>
        <begin position="105"/>
        <end position="311"/>
    </location>
</feature>